<keyword evidence="3" id="KW-0472">Membrane</keyword>
<dbReference type="InterPro" id="IPR029050">
    <property type="entry name" value="Immunoprotect_excell_Ig-like"/>
</dbReference>
<keyword evidence="3" id="KW-1133">Transmembrane helix</keyword>
<evidence type="ECO:0000313" key="6">
    <source>
        <dbReference type="Proteomes" id="UP000650224"/>
    </source>
</evidence>
<dbReference type="Proteomes" id="UP000650224">
    <property type="component" value="Unassembled WGS sequence"/>
</dbReference>
<comment type="caution">
    <text evidence="5">The sequence shown here is derived from an EMBL/GenBank/DDBJ whole genome shotgun (WGS) entry which is preliminary data.</text>
</comment>
<dbReference type="Gene3D" id="2.60.40.1240">
    <property type="match status" value="1"/>
</dbReference>
<organism evidence="5 6">
    <name type="scientific">Corynebacterium gallinarum</name>
    <dbReference type="NCBI Taxonomy" id="2762214"/>
    <lineage>
        <taxon>Bacteria</taxon>
        <taxon>Bacillati</taxon>
        <taxon>Actinomycetota</taxon>
        <taxon>Actinomycetes</taxon>
        <taxon>Mycobacteriales</taxon>
        <taxon>Corynebacteriaceae</taxon>
        <taxon>Corynebacterium</taxon>
    </lineage>
</organism>
<reference evidence="5 6" key="1">
    <citation type="submission" date="2020-08" db="EMBL/GenBank/DDBJ databases">
        <title>A Genomic Blueprint of the Chicken Gut Microbiome.</title>
        <authorList>
            <person name="Gilroy R."/>
            <person name="Ravi A."/>
            <person name="Getino M."/>
            <person name="Pursley I."/>
            <person name="Horton D.L."/>
            <person name="Alikhan N.-F."/>
            <person name="Baker D."/>
            <person name="Gharbi K."/>
            <person name="Hall N."/>
            <person name="Watson M."/>
            <person name="Adriaenssens E.M."/>
            <person name="Foster-Nyarko E."/>
            <person name="Jarju S."/>
            <person name="Secka A."/>
            <person name="Antonio M."/>
            <person name="Oren A."/>
            <person name="Chaudhuri R."/>
            <person name="La Ragione R.M."/>
            <person name="Hildebrand F."/>
            <person name="Pallen M.J."/>
        </authorList>
    </citation>
    <scope>NUCLEOTIDE SEQUENCE [LARGE SCALE GENOMIC DNA]</scope>
    <source>
        <strain evidence="5 6">Sa1YVA5</strain>
    </source>
</reference>
<keyword evidence="1" id="KW-0732">Signal</keyword>
<gene>
    <name evidence="5" type="ORF">H9627_08055</name>
</gene>
<feature type="transmembrane region" description="Helical" evidence="3">
    <location>
        <begin position="12"/>
        <end position="33"/>
    </location>
</feature>
<accession>A0A8I0HP83</accession>
<evidence type="ECO:0000313" key="5">
    <source>
        <dbReference type="EMBL" id="MBD8030276.1"/>
    </source>
</evidence>
<sequence length="186" mass="19078">MEKKKKGGCMKWGAIIVGILIVIGIISAVAGGGDDTSSTSSDSNTSSEAGAEQGANEGAEAEEKTEFQIGETYTGGKGLEVTLNSFQATSSSFGTPLTCGQVTYTNNTDEQVSFSGAWDWKAQNPAGVITDPTFSGSDDLSSGELAPGGTITGSICFDGTEPGEYRVTDSPTLSFSSDTATWVAIL</sequence>
<name>A0A8I0HP83_9CORY</name>
<evidence type="ECO:0000256" key="1">
    <source>
        <dbReference type="ARBA" id="ARBA00022729"/>
    </source>
</evidence>
<dbReference type="RefSeq" id="WP_191733506.1">
    <property type="nucleotide sequence ID" value="NZ_JACSPR010000005.1"/>
</dbReference>
<keyword evidence="6" id="KW-1185">Reference proteome</keyword>
<proteinExistence type="predicted"/>
<evidence type="ECO:0000256" key="3">
    <source>
        <dbReference type="SAM" id="Phobius"/>
    </source>
</evidence>
<dbReference type="InterPro" id="IPR031989">
    <property type="entry name" value="DUF5067"/>
</dbReference>
<keyword evidence="3" id="KW-0812">Transmembrane</keyword>
<dbReference type="EMBL" id="JACSPR010000005">
    <property type="protein sequence ID" value="MBD8030276.1"/>
    <property type="molecule type" value="Genomic_DNA"/>
</dbReference>
<dbReference type="AlphaFoldDB" id="A0A8I0HP83"/>
<protein>
    <submittedName>
        <fullName evidence="5">DUF5067 domain-containing protein</fullName>
    </submittedName>
</protein>
<evidence type="ECO:0000256" key="2">
    <source>
        <dbReference type="SAM" id="MobiDB-lite"/>
    </source>
</evidence>
<feature type="compositionally biased region" description="Low complexity" evidence="2">
    <location>
        <begin position="33"/>
        <end position="58"/>
    </location>
</feature>
<evidence type="ECO:0000259" key="4">
    <source>
        <dbReference type="Pfam" id="PF16729"/>
    </source>
</evidence>
<feature type="domain" description="DUF5067" evidence="4">
    <location>
        <begin position="59"/>
        <end position="157"/>
    </location>
</feature>
<dbReference type="Pfam" id="PF16729">
    <property type="entry name" value="DUF5067"/>
    <property type="match status" value="1"/>
</dbReference>
<feature type="region of interest" description="Disordered" evidence="2">
    <location>
        <begin position="33"/>
        <end position="66"/>
    </location>
</feature>